<keyword evidence="3" id="KW-0805">Transcription regulation</keyword>
<dbReference type="PROSITE" id="PS50949">
    <property type="entry name" value="HTH_GNTR"/>
    <property type="match status" value="1"/>
</dbReference>
<dbReference type="InterPro" id="IPR051446">
    <property type="entry name" value="HTH_trans_reg/aminotransferase"/>
</dbReference>
<dbReference type="InterPro" id="IPR004839">
    <property type="entry name" value="Aminotransferase_I/II_large"/>
</dbReference>
<evidence type="ECO:0000256" key="3">
    <source>
        <dbReference type="ARBA" id="ARBA00023015"/>
    </source>
</evidence>
<dbReference type="SUPFAM" id="SSF53383">
    <property type="entry name" value="PLP-dependent transferases"/>
    <property type="match status" value="1"/>
</dbReference>
<comment type="similarity">
    <text evidence="1">In the C-terminal section; belongs to the class-I pyridoxal-phosphate-dependent aminotransferase family.</text>
</comment>
<name>A0ABN2HLK8_9ACTN</name>
<dbReference type="EMBL" id="BAAANY010000017">
    <property type="protein sequence ID" value="GAA1690011.1"/>
    <property type="molecule type" value="Genomic_DNA"/>
</dbReference>
<accession>A0ABN2HLK8</accession>
<protein>
    <submittedName>
        <fullName evidence="7">PLP-dependent aminotransferase family protein</fullName>
    </submittedName>
</protein>
<dbReference type="Gene3D" id="3.40.640.10">
    <property type="entry name" value="Type I PLP-dependent aspartate aminotransferase-like (Major domain)"/>
    <property type="match status" value="1"/>
</dbReference>
<evidence type="ECO:0000256" key="4">
    <source>
        <dbReference type="ARBA" id="ARBA00023125"/>
    </source>
</evidence>
<evidence type="ECO:0000313" key="7">
    <source>
        <dbReference type="EMBL" id="GAA1690011.1"/>
    </source>
</evidence>
<sequence length="438" mass="46628">MPTSRELMEQHHVGPGTVSRAIGILALEGVLTTRPGSGTFVSATKATPNRPIDTGWQAMALADRVVDTRSLSDQLGPPTDGTIMLDGGYLHPALQPTSLLTGALVRAARRPGSWDRAPINGLAALRSVFATLTGASADDVLITAGGQDALSIAFRAIAVPGSAVLVESPTYHGALAAIRSAGLRPVPVPLDDDGLTPEFLEEAFALSGARLLYCQPTYHNPTGAVLSSERRQRVLEIARTAGAFVIEDDFARFLGHTPTVPPPLIHDDRHGTVVYITSLTKPAAPSFRIAAMVARGPVMERLRATRRVSDFFVSRPLQEAALELMSSAGWERHLKTLSAQLRNRCTALVTALRTELPTWTVRHVPGGGLHLWVQLPAGLSDIDITAVARRQRVGVSAGTRYFPAEPSAAYLRIGFGAATDEADLAESACRLAEVVTKS</sequence>
<reference evidence="7 8" key="1">
    <citation type="journal article" date="2019" name="Int. J. Syst. Evol. Microbiol.">
        <title>The Global Catalogue of Microorganisms (GCM) 10K type strain sequencing project: providing services to taxonomists for standard genome sequencing and annotation.</title>
        <authorList>
            <consortium name="The Broad Institute Genomics Platform"/>
            <consortium name="The Broad Institute Genome Sequencing Center for Infectious Disease"/>
            <person name="Wu L."/>
            <person name="Ma J."/>
        </authorList>
    </citation>
    <scope>NUCLEOTIDE SEQUENCE [LARGE SCALE GENOMIC DNA]</scope>
    <source>
        <strain evidence="7 8">JCM 14718</strain>
    </source>
</reference>
<evidence type="ECO:0000313" key="8">
    <source>
        <dbReference type="Proteomes" id="UP001500618"/>
    </source>
</evidence>
<gene>
    <name evidence="7" type="ORF">GCM10009765_44190</name>
</gene>
<evidence type="ECO:0000256" key="1">
    <source>
        <dbReference type="ARBA" id="ARBA00005384"/>
    </source>
</evidence>
<dbReference type="SUPFAM" id="SSF46785">
    <property type="entry name" value="Winged helix' DNA-binding domain"/>
    <property type="match status" value="1"/>
</dbReference>
<dbReference type="InterPro" id="IPR015424">
    <property type="entry name" value="PyrdxlP-dep_Trfase"/>
</dbReference>
<evidence type="ECO:0000256" key="5">
    <source>
        <dbReference type="ARBA" id="ARBA00023163"/>
    </source>
</evidence>
<evidence type="ECO:0000256" key="2">
    <source>
        <dbReference type="ARBA" id="ARBA00022898"/>
    </source>
</evidence>
<keyword evidence="8" id="KW-1185">Reference proteome</keyword>
<dbReference type="Proteomes" id="UP001500618">
    <property type="component" value="Unassembled WGS sequence"/>
</dbReference>
<dbReference type="Pfam" id="PF00392">
    <property type="entry name" value="GntR"/>
    <property type="match status" value="1"/>
</dbReference>
<organism evidence="7 8">
    <name type="scientific">Fodinicola feengrottensis</name>
    <dbReference type="NCBI Taxonomy" id="435914"/>
    <lineage>
        <taxon>Bacteria</taxon>
        <taxon>Bacillati</taxon>
        <taxon>Actinomycetota</taxon>
        <taxon>Actinomycetes</taxon>
        <taxon>Mycobacteriales</taxon>
        <taxon>Fodinicola</taxon>
    </lineage>
</organism>
<dbReference type="Gene3D" id="1.10.10.10">
    <property type="entry name" value="Winged helix-like DNA-binding domain superfamily/Winged helix DNA-binding domain"/>
    <property type="match status" value="1"/>
</dbReference>
<dbReference type="PANTHER" id="PTHR46577">
    <property type="entry name" value="HTH-TYPE TRANSCRIPTIONAL REGULATORY PROTEIN GABR"/>
    <property type="match status" value="1"/>
</dbReference>
<keyword evidence="4" id="KW-0238">DNA-binding</keyword>
<dbReference type="InterPro" id="IPR036390">
    <property type="entry name" value="WH_DNA-bd_sf"/>
</dbReference>
<evidence type="ECO:0000259" key="6">
    <source>
        <dbReference type="PROSITE" id="PS50949"/>
    </source>
</evidence>
<dbReference type="InterPro" id="IPR000524">
    <property type="entry name" value="Tscrpt_reg_HTH_GntR"/>
</dbReference>
<proteinExistence type="inferred from homology"/>
<comment type="caution">
    <text evidence="7">The sequence shown here is derived from an EMBL/GenBank/DDBJ whole genome shotgun (WGS) entry which is preliminary data.</text>
</comment>
<dbReference type="GO" id="GO:0008483">
    <property type="term" value="F:transaminase activity"/>
    <property type="evidence" value="ECO:0007669"/>
    <property type="project" value="UniProtKB-KW"/>
</dbReference>
<dbReference type="PANTHER" id="PTHR46577:SF1">
    <property type="entry name" value="HTH-TYPE TRANSCRIPTIONAL REGULATORY PROTEIN GABR"/>
    <property type="match status" value="1"/>
</dbReference>
<dbReference type="Pfam" id="PF00155">
    <property type="entry name" value="Aminotran_1_2"/>
    <property type="match status" value="1"/>
</dbReference>
<keyword evidence="2" id="KW-0663">Pyridoxal phosphate</keyword>
<feature type="domain" description="HTH gntR-type" evidence="6">
    <location>
        <begin position="1"/>
        <end position="44"/>
    </location>
</feature>
<keyword evidence="7" id="KW-0032">Aminotransferase</keyword>
<dbReference type="InterPro" id="IPR036388">
    <property type="entry name" value="WH-like_DNA-bd_sf"/>
</dbReference>
<keyword evidence="5" id="KW-0804">Transcription</keyword>
<dbReference type="CDD" id="cd00609">
    <property type="entry name" value="AAT_like"/>
    <property type="match status" value="1"/>
</dbReference>
<dbReference type="InterPro" id="IPR015421">
    <property type="entry name" value="PyrdxlP-dep_Trfase_major"/>
</dbReference>
<keyword evidence="7" id="KW-0808">Transferase</keyword>